<evidence type="ECO:0000256" key="6">
    <source>
        <dbReference type="ARBA" id="ARBA00022840"/>
    </source>
</evidence>
<dbReference type="AlphaFoldDB" id="A0A839E4S2"/>
<keyword evidence="7" id="KW-0238">DNA-binding</keyword>
<name>A0A839E4S2_9PSEU</name>
<keyword evidence="2" id="KW-0235">DNA replication</keyword>
<dbReference type="Gene3D" id="1.10.860.10">
    <property type="entry name" value="DNAb Helicase, Chain A"/>
    <property type="match status" value="1"/>
</dbReference>
<dbReference type="SUPFAM" id="SSF52540">
    <property type="entry name" value="P-loop containing nucleoside triphosphate hydrolases"/>
    <property type="match status" value="1"/>
</dbReference>
<dbReference type="PROSITE" id="PS51199">
    <property type="entry name" value="SF4_HELICASE"/>
    <property type="match status" value="1"/>
</dbReference>
<dbReference type="GO" id="GO:0005829">
    <property type="term" value="C:cytosol"/>
    <property type="evidence" value="ECO:0007669"/>
    <property type="project" value="TreeGrafter"/>
</dbReference>
<dbReference type="Pfam" id="PF03796">
    <property type="entry name" value="DnaB_C"/>
    <property type="match status" value="1"/>
</dbReference>
<reference evidence="13 14" key="1">
    <citation type="submission" date="2020-07" db="EMBL/GenBank/DDBJ databases">
        <title>Sequencing the genomes of 1000 actinobacteria strains.</title>
        <authorList>
            <person name="Klenk H.-P."/>
        </authorList>
    </citation>
    <scope>NUCLEOTIDE SEQUENCE [LARGE SCALE GENOMIC DNA]</scope>
    <source>
        <strain evidence="13 14">DSM 45975</strain>
    </source>
</reference>
<evidence type="ECO:0000256" key="8">
    <source>
        <dbReference type="ARBA" id="ARBA00023235"/>
    </source>
</evidence>
<keyword evidence="5 13" id="KW-0347">Helicase</keyword>
<dbReference type="GO" id="GO:0006260">
    <property type="term" value="P:DNA replication"/>
    <property type="evidence" value="ECO:0007669"/>
    <property type="project" value="UniProtKB-KW"/>
</dbReference>
<accession>A0A839E4S2</accession>
<evidence type="ECO:0000313" key="13">
    <source>
        <dbReference type="EMBL" id="MBA8827849.1"/>
    </source>
</evidence>
<feature type="domain" description="SF4 helicase" evidence="12">
    <location>
        <begin position="191"/>
        <end position="463"/>
    </location>
</feature>
<dbReference type="Proteomes" id="UP000569329">
    <property type="component" value="Unassembled WGS sequence"/>
</dbReference>
<dbReference type="EC" id="5.6.2.3" evidence="9"/>
<keyword evidence="8" id="KW-0413">Isomerase</keyword>
<dbReference type="PANTHER" id="PTHR30153">
    <property type="entry name" value="REPLICATIVE DNA HELICASE DNAB"/>
    <property type="match status" value="1"/>
</dbReference>
<feature type="region of interest" description="Disordered" evidence="11">
    <location>
        <begin position="1"/>
        <end position="20"/>
    </location>
</feature>
<keyword evidence="3" id="KW-0547">Nucleotide-binding</keyword>
<evidence type="ECO:0000256" key="7">
    <source>
        <dbReference type="ARBA" id="ARBA00023125"/>
    </source>
</evidence>
<dbReference type="GO" id="GO:0003677">
    <property type="term" value="F:DNA binding"/>
    <property type="evidence" value="ECO:0007669"/>
    <property type="project" value="UniProtKB-KW"/>
</dbReference>
<dbReference type="GO" id="GO:0016787">
    <property type="term" value="F:hydrolase activity"/>
    <property type="evidence" value="ECO:0007669"/>
    <property type="project" value="UniProtKB-KW"/>
</dbReference>
<keyword evidence="4 13" id="KW-0378">Hydrolase</keyword>
<evidence type="ECO:0000313" key="14">
    <source>
        <dbReference type="Proteomes" id="UP000569329"/>
    </source>
</evidence>
<evidence type="ECO:0000256" key="2">
    <source>
        <dbReference type="ARBA" id="ARBA00022705"/>
    </source>
</evidence>
<evidence type="ECO:0000256" key="3">
    <source>
        <dbReference type="ARBA" id="ARBA00022741"/>
    </source>
</evidence>
<evidence type="ECO:0000259" key="12">
    <source>
        <dbReference type="PROSITE" id="PS51199"/>
    </source>
</evidence>
<dbReference type="Pfam" id="PF00772">
    <property type="entry name" value="DnaB"/>
    <property type="match status" value="1"/>
</dbReference>
<dbReference type="InterPro" id="IPR016136">
    <property type="entry name" value="DNA_helicase_N/primase_C"/>
</dbReference>
<dbReference type="Gene3D" id="3.40.50.300">
    <property type="entry name" value="P-loop containing nucleotide triphosphate hydrolases"/>
    <property type="match status" value="1"/>
</dbReference>
<keyword evidence="6" id="KW-0067">ATP-binding</keyword>
<dbReference type="InterPro" id="IPR027417">
    <property type="entry name" value="P-loop_NTPase"/>
</dbReference>
<evidence type="ECO:0000256" key="9">
    <source>
        <dbReference type="ARBA" id="ARBA00044969"/>
    </source>
</evidence>
<comment type="catalytic activity">
    <reaction evidence="10">
        <text>ATP + H2O = ADP + phosphate + H(+)</text>
        <dbReference type="Rhea" id="RHEA:13065"/>
        <dbReference type="ChEBI" id="CHEBI:15377"/>
        <dbReference type="ChEBI" id="CHEBI:15378"/>
        <dbReference type="ChEBI" id="CHEBI:30616"/>
        <dbReference type="ChEBI" id="CHEBI:43474"/>
        <dbReference type="ChEBI" id="CHEBI:456216"/>
        <dbReference type="EC" id="5.6.2.3"/>
    </reaction>
</comment>
<dbReference type="InterPro" id="IPR036185">
    <property type="entry name" value="DNA_heli_DnaB-like_N_sf"/>
</dbReference>
<evidence type="ECO:0000256" key="5">
    <source>
        <dbReference type="ARBA" id="ARBA00022806"/>
    </source>
</evidence>
<dbReference type="GO" id="GO:0043139">
    <property type="term" value="F:5'-3' DNA helicase activity"/>
    <property type="evidence" value="ECO:0007669"/>
    <property type="project" value="UniProtKB-EC"/>
</dbReference>
<proteinExistence type="inferred from homology"/>
<sequence>MSTDSVSPADPYSPHPRLDQANADVEINEQSVLGSMILNKDARIDVPRILDRDDFYRPKHQAVWDAITALIEQGKPVDELTVGAELDRMGVFERVGGPNYIITMVSTVPTAVNATFYAEEVKKVAIKRTIAEESQRLLQAAQDSVDVDDLEERVAKSYEECMSALSDPDADEARPVGEDDALMDEFVTNLGKRPTSAFSTGIDDLDRAMIARNGALILLSADTGVGKSLLAAQIARHYARDRGERVLFHSLEMSRDEMVERDMSAVSGVALSKITGVHDLEPSNYDLIKDEYLPAYREWASRLHYVEGKASVSEVARNAQRLNHEHRGDSGIGLVVLDYLQIAKRPRDVSTERDDLALAAMTGALKELAMDLGCVVICISQFNNEGAKSSAPQTYHLKGSSSLGQDADVVGMMIDPSKDDESRAGEVEVSLPKVRKGVSGTTVTIAEQRHKAHFRALNDNDRADMSVADRLNAPSPLPT</sequence>
<dbReference type="EMBL" id="JACGWZ010000010">
    <property type="protein sequence ID" value="MBA8827849.1"/>
    <property type="molecule type" value="Genomic_DNA"/>
</dbReference>
<dbReference type="InterPro" id="IPR007693">
    <property type="entry name" value="DNA_helicase_DnaB-like_N"/>
</dbReference>
<keyword evidence="14" id="KW-1185">Reference proteome</keyword>
<comment type="caution">
    <text evidence="13">The sequence shown here is derived from an EMBL/GenBank/DDBJ whole genome shotgun (WGS) entry which is preliminary data.</text>
</comment>
<feature type="region of interest" description="Disordered" evidence="11">
    <location>
        <begin position="457"/>
        <end position="479"/>
    </location>
</feature>
<evidence type="ECO:0000256" key="11">
    <source>
        <dbReference type="SAM" id="MobiDB-lite"/>
    </source>
</evidence>
<gene>
    <name evidence="13" type="ORF">FHX42_005256</name>
</gene>
<protein>
    <recommendedName>
        <fullName evidence="9">DNA 5'-3' helicase</fullName>
        <ecNumber evidence="9">5.6.2.3</ecNumber>
    </recommendedName>
</protein>
<evidence type="ECO:0000256" key="10">
    <source>
        <dbReference type="ARBA" id="ARBA00048954"/>
    </source>
</evidence>
<evidence type="ECO:0000256" key="1">
    <source>
        <dbReference type="ARBA" id="ARBA00008428"/>
    </source>
</evidence>
<dbReference type="PANTHER" id="PTHR30153:SF2">
    <property type="entry name" value="REPLICATIVE DNA HELICASE"/>
    <property type="match status" value="1"/>
</dbReference>
<dbReference type="GO" id="GO:0005524">
    <property type="term" value="F:ATP binding"/>
    <property type="evidence" value="ECO:0007669"/>
    <property type="project" value="UniProtKB-KW"/>
</dbReference>
<evidence type="ECO:0000256" key="4">
    <source>
        <dbReference type="ARBA" id="ARBA00022801"/>
    </source>
</evidence>
<dbReference type="SUPFAM" id="SSF48024">
    <property type="entry name" value="N-terminal domain of DnaB helicase"/>
    <property type="match status" value="1"/>
</dbReference>
<comment type="similarity">
    <text evidence="1">Belongs to the helicase family. DnaB subfamily.</text>
</comment>
<dbReference type="RefSeq" id="WP_182546999.1">
    <property type="nucleotide sequence ID" value="NZ_JACGWZ010000010.1"/>
</dbReference>
<dbReference type="InterPro" id="IPR007694">
    <property type="entry name" value="DNA_helicase_DnaB-like_C"/>
</dbReference>
<organism evidence="13 14">
    <name type="scientific">Halosaccharopolyspora lacisalsi</name>
    <dbReference type="NCBI Taxonomy" id="1000566"/>
    <lineage>
        <taxon>Bacteria</taxon>
        <taxon>Bacillati</taxon>
        <taxon>Actinomycetota</taxon>
        <taxon>Actinomycetes</taxon>
        <taxon>Pseudonocardiales</taxon>
        <taxon>Pseudonocardiaceae</taxon>
        <taxon>Halosaccharopolyspora</taxon>
    </lineage>
</organism>